<keyword evidence="1" id="KW-0378">Hydrolase</keyword>
<comment type="caution">
    <text evidence="2">The sequence shown here is derived from an EMBL/GenBank/DDBJ whole genome shotgun (WGS) entry which is preliminary data.</text>
</comment>
<accession>A0ABR0K7U2</accession>
<dbReference type="PANTHER" id="PTHR43316:SF9">
    <property type="entry name" value="ACID DEHALOGENASE, PUTATIVE (AFU_ORTHOLOGUE AFUA_6G14460)-RELATED"/>
    <property type="match status" value="1"/>
</dbReference>
<dbReference type="InterPro" id="IPR051540">
    <property type="entry name" value="S-2-haloacid_dehalogenase"/>
</dbReference>
<sequence length="289" mass="31732">MASDDLPMPTPTLPNKPFPAFKSLSFDIYGTLVDWETSIIAQCEPLLNALPSDSPYKNALTDAAAHQKLAARFNHHEGAIQAAHPAMLYDELLKETYLLLATDLGLSANDPAITAQAQRFGASVGDWSAFPDTVDAMKRLARYYKLVPLSNVDRASFARTAAGPLHGVRFWRTYVAQDIGSYKPDLRNFEYLLRHLDEDERAEGGSGIARDEDLMVAQSLFHDHVPCKKMGVASVWIARGGAGMGMGSGARELHERGEVGYGWRFATLGDFADAVEREWEGQGLGPRYG</sequence>
<reference evidence="2 3" key="1">
    <citation type="submission" date="2023-08" db="EMBL/GenBank/DDBJ databases">
        <title>Black Yeasts Isolated from many extreme environments.</title>
        <authorList>
            <person name="Coleine C."/>
            <person name="Stajich J.E."/>
            <person name="Selbmann L."/>
        </authorList>
    </citation>
    <scope>NUCLEOTIDE SEQUENCE [LARGE SCALE GENOMIC DNA]</scope>
    <source>
        <strain evidence="2 3">CCFEE 5885</strain>
    </source>
</reference>
<keyword evidence="3" id="KW-1185">Reference proteome</keyword>
<dbReference type="EMBL" id="JAVRRG010000075">
    <property type="protein sequence ID" value="KAK5089534.1"/>
    <property type="molecule type" value="Genomic_DNA"/>
</dbReference>
<name>A0ABR0K7U2_9EURO</name>
<organism evidence="2 3">
    <name type="scientific">Lithohypha guttulata</name>
    <dbReference type="NCBI Taxonomy" id="1690604"/>
    <lineage>
        <taxon>Eukaryota</taxon>
        <taxon>Fungi</taxon>
        <taxon>Dikarya</taxon>
        <taxon>Ascomycota</taxon>
        <taxon>Pezizomycotina</taxon>
        <taxon>Eurotiomycetes</taxon>
        <taxon>Chaetothyriomycetidae</taxon>
        <taxon>Chaetothyriales</taxon>
        <taxon>Trichomeriaceae</taxon>
        <taxon>Lithohypha</taxon>
    </lineage>
</organism>
<protein>
    <recommendedName>
        <fullName evidence="4">Haloacid dehalogenase</fullName>
    </recommendedName>
</protein>
<dbReference type="InterPro" id="IPR023214">
    <property type="entry name" value="HAD_sf"/>
</dbReference>
<gene>
    <name evidence="2" type="ORF">LTR24_006088</name>
</gene>
<dbReference type="Gene3D" id="1.10.150.750">
    <property type="match status" value="1"/>
</dbReference>
<proteinExistence type="predicted"/>
<dbReference type="Proteomes" id="UP001345013">
    <property type="component" value="Unassembled WGS sequence"/>
</dbReference>
<evidence type="ECO:0000313" key="2">
    <source>
        <dbReference type="EMBL" id="KAK5089534.1"/>
    </source>
</evidence>
<dbReference type="InterPro" id="IPR036412">
    <property type="entry name" value="HAD-like_sf"/>
</dbReference>
<dbReference type="PANTHER" id="PTHR43316">
    <property type="entry name" value="HYDROLASE, HALOACID DELAHOGENASE-RELATED"/>
    <property type="match status" value="1"/>
</dbReference>
<dbReference type="Gene3D" id="3.40.50.1000">
    <property type="entry name" value="HAD superfamily/HAD-like"/>
    <property type="match status" value="1"/>
</dbReference>
<evidence type="ECO:0000313" key="3">
    <source>
        <dbReference type="Proteomes" id="UP001345013"/>
    </source>
</evidence>
<dbReference type="Pfam" id="PF00702">
    <property type="entry name" value="Hydrolase"/>
    <property type="match status" value="1"/>
</dbReference>
<evidence type="ECO:0008006" key="4">
    <source>
        <dbReference type="Google" id="ProtNLM"/>
    </source>
</evidence>
<dbReference type="SUPFAM" id="SSF56784">
    <property type="entry name" value="HAD-like"/>
    <property type="match status" value="1"/>
</dbReference>
<evidence type="ECO:0000256" key="1">
    <source>
        <dbReference type="ARBA" id="ARBA00022801"/>
    </source>
</evidence>